<dbReference type="InterPro" id="IPR027410">
    <property type="entry name" value="TCP-1-like_intermed_sf"/>
</dbReference>
<keyword evidence="12" id="KW-1185">Reference proteome</keyword>
<evidence type="ECO:0000256" key="5">
    <source>
        <dbReference type="ARBA" id="ARBA00023186"/>
    </source>
</evidence>
<dbReference type="PROSITE" id="PS00296">
    <property type="entry name" value="CHAPERONINS_CPN60"/>
    <property type="match status" value="1"/>
</dbReference>
<sequence>MAAKDVRFSADARDKMLRGVDILADAVKVTLGPKGRNVVIEKSFGAPRITKDGVTVAKEIELADRFENMGAQMVREVASKTNDIAGDGTTTATVLAQAIVREGAKYVAAGINPMDLKRGIDLATAAAVKDITARAKKVSTSDEVAQVGTISANGDKEIGEMIAHAMQKVGNEGVITVEEAKTAETELDVVEGMQFDRGYLSPYFITNAEKMVAELEDPYILIHEKKLSSLQAMLPVLEAVVQTGKPLLIIAEDIEGEALATLVVNKLRGGLKVAAVKAPGFGDRRKAMLEDIAILTKGQMIAEDLGIKLENVSLPMLGRAKRVRIEKENTTIIDGVGEKSDIEGRISQIKAQIEETTSDYDREKLQERLAKLAGGVAVIRVGGATEVEVKEKKDRVDDALNATRAAVEEGIVPGGGTALLRAKKAVSELKSDIPDVQAGIKIVLKALEAPIRQIAQNAGVEGSIVVGKITDKTDSETFGFNAQTEEYVDMIQAGIVDPAKVVRTALQDAASVAGLLVTTEAMVADAPKKDSPAPAMPGGGMGGMDF</sequence>
<reference evidence="11 12" key="1">
    <citation type="submission" date="2023-07" db="EMBL/GenBank/DDBJ databases">
        <title>Genomic Encyclopedia of Type Strains, Phase IV (KMG-IV): sequencing the most valuable type-strain genomes for metagenomic binning, comparative biology and taxonomic classification.</title>
        <authorList>
            <person name="Goeker M."/>
        </authorList>
    </citation>
    <scope>NUCLEOTIDE SEQUENCE [LARGE SCALE GENOMIC DNA]</scope>
    <source>
        <strain evidence="11 12">DSM 19013</strain>
    </source>
</reference>
<evidence type="ECO:0000256" key="9">
    <source>
        <dbReference type="RuleBase" id="RU000419"/>
    </source>
</evidence>
<proteinExistence type="inferred from homology"/>
<feature type="binding site" evidence="7">
    <location>
        <begin position="30"/>
        <end position="33"/>
    </location>
    <ligand>
        <name>ATP</name>
        <dbReference type="ChEBI" id="CHEBI:30616"/>
    </ligand>
</feature>
<evidence type="ECO:0000256" key="8">
    <source>
        <dbReference type="RuleBase" id="RU000418"/>
    </source>
</evidence>
<protein>
    <recommendedName>
        <fullName evidence="7">Chaperonin GroEL</fullName>
        <ecNumber evidence="7">5.6.1.7</ecNumber>
    </recommendedName>
    <alternativeName>
        <fullName evidence="7">60 kDa chaperonin</fullName>
    </alternativeName>
    <alternativeName>
        <fullName evidence="7">Chaperonin-60</fullName>
        <shortName evidence="7">Cpn60</shortName>
    </alternativeName>
</protein>
<name>A0ABU0HWN0_9HYPH</name>
<comment type="similarity">
    <text evidence="1 7 8">Belongs to the chaperonin (HSP60) family.</text>
</comment>
<dbReference type="NCBIfam" id="TIGR02348">
    <property type="entry name" value="GroEL"/>
    <property type="match status" value="1"/>
</dbReference>
<evidence type="ECO:0000256" key="10">
    <source>
        <dbReference type="SAM" id="MobiDB-lite"/>
    </source>
</evidence>
<feature type="binding site" evidence="7">
    <location>
        <position position="415"/>
    </location>
    <ligand>
        <name>ATP</name>
        <dbReference type="ChEBI" id="CHEBI:30616"/>
    </ligand>
</feature>
<feature type="compositionally biased region" description="Gly residues" evidence="10">
    <location>
        <begin position="537"/>
        <end position="546"/>
    </location>
</feature>
<feature type="binding site" evidence="7">
    <location>
        <begin position="87"/>
        <end position="91"/>
    </location>
    <ligand>
        <name>ATP</name>
        <dbReference type="ChEBI" id="CHEBI:30616"/>
    </ligand>
</feature>
<evidence type="ECO:0000256" key="1">
    <source>
        <dbReference type="ARBA" id="ARBA00006607"/>
    </source>
</evidence>
<dbReference type="NCBIfam" id="NF009489">
    <property type="entry name" value="PRK12851.1"/>
    <property type="match status" value="1"/>
</dbReference>
<evidence type="ECO:0000313" key="11">
    <source>
        <dbReference type="EMBL" id="MDQ0446752.1"/>
    </source>
</evidence>
<organism evidence="11 12">
    <name type="scientific">Methylobacterium aerolatum</name>
    <dbReference type="NCBI Taxonomy" id="418708"/>
    <lineage>
        <taxon>Bacteria</taxon>
        <taxon>Pseudomonadati</taxon>
        <taxon>Pseudomonadota</taxon>
        <taxon>Alphaproteobacteria</taxon>
        <taxon>Hyphomicrobiales</taxon>
        <taxon>Methylobacteriaceae</taxon>
        <taxon>Methylobacterium</taxon>
    </lineage>
</organism>
<dbReference type="Pfam" id="PF00118">
    <property type="entry name" value="Cpn60_TCP1"/>
    <property type="match status" value="1"/>
</dbReference>
<evidence type="ECO:0000256" key="4">
    <source>
        <dbReference type="ARBA" id="ARBA00022840"/>
    </source>
</evidence>
<keyword evidence="4 7" id="KW-0067">ATP-binding</keyword>
<evidence type="ECO:0000256" key="6">
    <source>
        <dbReference type="ARBA" id="ARBA00023235"/>
    </source>
</evidence>
<gene>
    <name evidence="7" type="primary">groEL</name>
    <name evidence="7" type="synonym">groL</name>
    <name evidence="11" type="ORF">QO012_001243</name>
</gene>
<dbReference type="EC" id="5.6.1.7" evidence="7"/>
<feature type="binding site" evidence="7">
    <location>
        <position position="497"/>
    </location>
    <ligand>
        <name>ATP</name>
        <dbReference type="ChEBI" id="CHEBI:30616"/>
    </ligand>
</feature>
<dbReference type="InterPro" id="IPR002423">
    <property type="entry name" value="Cpn60/GroEL/TCP-1"/>
</dbReference>
<accession>A0ABU0HWN0</accession>
<dbReference type="InterPro" id="IPR018370">
    <property type="entry name" value="Chaperonin_Cpn60_CS"/>
</dbReference>
<dbReference type="CDD" id="cd03344">
    <property type="entry name" value="GroEL"/>
    <property type="match status" value="1"/>
</dbReference>
<dbReference type="InterPro" id="IPR027413">
    <property type="entry name" value="GROEL-like_equatorial_sf"/>
</dbReference>
<dbReference type="InterPro" id="IPR027409">
    <property type="entry name" value="GroEL-like_apical_dom_sf"/>
</dbReference>
<feature type="binding site" evidence="7">
    <location>
        <position position="51"/>
    </location>
    <ligand>
        <name>ATP</name>
        <dbReference type="ChEBI" id="CHEBI:30616"/>
    </ligand>
</feature>
<comment type="function">
    <text evidence="7 9">Together with its co-chaperonin GroES, plays an essential role in assisting protein folding. The GroEL-GroES system forms a nano-cage that allows encapsulation of the non-native substrate proteins and provides a physical environment optimized to promote and accelerate protein folding.</text>
</comment>
<evidence type="ECO:0000256" key="7">
    <source>
        <dbReference type="HAMAP-Rule" id="MF_00600"/>
    </source>
</evidence>
<dbReference type="PRINTS" id="PR00298">
    <property type="entry name" value="CHAPERONIN60"/>
</dbReference>
<dbReference type="Proteomes" id="UP001231124">
    <property type="component" value="Unassembled WGS sequence"/>
</dbReference>
<dbReference type="SUPFAM" id="SSF52029">
    <property type="entry name" value="GroEL apical domain-like"/>
    <property type="match status" value="1"/>
</dbReference>
<dbReference type="PANTHER" id="PTHR45633">
    <property type="entry name" value="60 KDA HEAT SHOCK PROTEIN, MITOCHONDRIAL"/>
    <property type="match status" value="1"/>
</dbReference>
<dbReference type="EMBL" id="JAUSVP010000003">
    <property type="protein sequence ID" value="MDQ0446752.1"/>
    <property type="molecule type" value="Genomic_DNA"/>
</dbReference>
<dbReference type="HAMAP" id="MF_00600">
    <property type="entry name" value="CH60"/>
    <property type="match status" value="1"/>
</dbReference>
<keyword evidence="6 7" id="KW-0413">Isomerase</keyword>
<dbReference type="NCBIfam" id="NF009488">
    <property type="entry name" value="PRK12850.1"/>
    <property type="match status" value="1"/>
</dbReference>
<dbReference type="Gene3D" id="3.30.260.10">
    <property type="entry name" value="TCP-1-like chaperonin intermediate domain"/>
    <property type="match status" value="1"/>
</dbReference>
<feature type="region of interest" description="Disordered" evidence="10">
    <location>
        <begin position="527"/>
        <end position="546"/>
    </location>
</feature>
<comment type="caution">
    <text evidence="11">The sequence shown here is derived from an EMBL/GenBank/DDBJ whole genome shotgun (WGS) entry which is preliminary data.</text>
</comment>
<dbReference type="SUPFAM" id="SSF54849">
    <property type="entry name" value="GroEL-intermediate domain like"/>
    <property type="match status" value="1"/>
</dbReference>
<comment type="subunit">
    <text evidence="7 9">Forms a cylinder of 14 subunits composed of two heptameric rings stacked back-to-back. Interacts with the co-chaperonin GroES.</text>
</comment>
<comment type="subcellular location">
    <subcellularLocation>
        <location evidence="7">Cytoplasm</location>
    </subcellularLocation>
</comment>
<dbReference type="NCBIfam" id="NF000592">
    <property type="entry name" value="PRK00013.1"/>
    <property type="match status" value="1"/>
</dbReference>
<evidence type="ECO:0000313" key="12">
    <source>
        <dbReference type="Proteomes" id="UP001231124"/>
    </source>
</evidence>
<dbReference type="Gene3D" id="1.10.560.10">
    <property type="entry name" value="GroEL-like equatorial domain"/>
    <property type="match status" value="1"/>
</dbReference>
<dbReference type="NCBIfam" id="NF009487">
    <property type="entry name" value="PRK12849.1"/>
    <property type="match status" value="1"/>
</dbReference>
<evidence type="ECO:0000256" key="2">
    <source>
        <dbReference type="ARBA" id="ARBA00022490"/>
    </source>
</evidence>
<evidence type="ECO:0000256" key="3">
    <source>
        <dbReference type="ARBA" id="ARBA00022741"/>
    </source>
</evidence>
<dbReference type="RefSeq" id="WP_238201534.1">
    <property type="nucleotide sequence ID" value="NZ_BPQE01000004.1"/>
</dbReference>
<dbReference type="Gene3D" id="3.50.7.10">
    <property type="entry name" value="GroEL"/>
    <property type="match status" value="1"/>
</dbReference>
<dbReference type="SUPFAM" id="SSF48592">
    <property type="entry name" value="GroEL equatorial domain-like"/>
    <property type="match status" value="1"/>
</dbReference>
<comment type="caution">
    <text evidence="7">Lacks conserved residue(s) required for the propagation of feature annotation.</text>
</comment>
<keyword evidence="2 7" id="KW-0963">Cytoplasm</keyword>
<keyword evidence="5 7" id="KW-0143">Chaperone</keyword>
<keyword evidence="3 7" id="KW-0547">Nucleotide-binding</keyword>
<dbReference type="InterPro" id="IPR001844">
    <property type="entry name" value="Cpn60/GroEL"/>
</dbReference>